<gene>
    <name evidence="6" type="ORF">C241_21952</name>
</gene>
<dbReference type="InterPro" id="IPR001647">
    <property type="entry name" value="HTH_TetR"/>
</dbReference>
<proteinExistence type="predicted"/>
<dbReference type="InterPro" id="IPR023772">
    <property type="entry name" value="DNA-bd_HTH_TetR-type_CS"/>
</dbReference>
<dbReference type="Pfam" id="PF00440">
    <property type="entry name" value="TetR_N"/>
    <property type="match status" value="1"/>
</dbReference>
<dbReference type="Gene3D" id="1.10.357.10">
    <property type="entry name" value="Tetracycline Repressor, domain 2"/>
    <property type="match status" value="1"/>
</dbReference>
<protein>
    <submittedName>
        <fullName evidence="6">TetR family transcriptional regulator</fullName>
    </submittedName>
</protein>
<evidence type="ECO:0000256" key="4">
    <source>
        <dbReference type="PROSITE-ProRule" id="PRU00335"/>
    </source>
</evidence>
<evidence type="ECO:0000259" key="5">
    <source>
        <dbReference type="PROSITE" id="PS50977"/>
    </source>
</evidence>
<comment type="caution">
    <text evidence="6">The sequence shown here is derived from an EMBL/GenBank/DDBJ whole genome shotgun (WGS) entry which is preliminary data.</text>
</comment>
<evidence type="ECO:0000256" key="3">
    <source>
        <dbReference type="ARBA" id="ARBA00023163"/>
    </source>
</evidence>
<accession>A0ABP2RNC5</accession>
<reference evidence="6 7" key="1">
    <citation type="journal article" date="2013" name="Genome Announc.">
        <title>Genome Sequence of Rhizobium lupini HPC(L) Isolated from Saline Desert Soil, Kutch (Gujarat).</title>
        <authorList>
            <person name="Agarwal L."/>
            <person name="Purohit H.J."/>
        </authorList>
    </citation>
    <scope>NUCLEOTIDE SEQUENCE [LARGE SCALE GENOMIC DNA]</scope>
    <source>
        <strain evidence="7">HPC(L)</strain>
    </source>
</reference>
<dbReference type="EMBL" id="AMQQ01000033">
    <property type="protein sequence ID" value="EKJ93991.1"/>
    <property type="molecule type" value="Genomic_DNA"/>
</dbReference>
<dbReference type="InterPro" id="IPR036271">
    <property type="entry name" value="Tet_transcr_reg_TetR-rel_C_sf"/>
</dbReference>
<keyword evidence="3" id="KW-0804">Transcription</keyword>
<dbReference type="SUPFAM" id="SSF48498">
    <property type="entry name" value="Tetracyclin repressor-like, C-terminal domain"/>
    <property type="match status" value="1"/>
</dbReference>
<dbReference type="Proteomes" id="UP000017668">
    <property type="component" value="Unassembled WGS sequence"/>
</dbReference>
<evidence type="ECO:0000256" key="1">
    <source>
        <dbReference type="ARBA" id="ARBA00023015"/>
    </source>
</evidence>
<dbReference type="PROSITE" id="PS50977">
    <property type="entry name" value="HTH_TETR_2"/>
    <property type="match status" value="1"/>
</dbReference>
<keyword evidence="2 4" id="KW-0238">DNA-binding</keyword>
<keyword evidence="7" id="KW-1185">Reference proteome</keyword>
<feature type="domain" description="HTH tetR-type" evidence="5">
    <location>
        <begin position="1"/>
        <end position="60"/>
    </location>
</feature>
<dbReference type="PANTHER" id="PTHR47506">
    <property type="entry name" value="TRANSCRIPTIONAL REGULATORY PROTEIN"/>
    <property type="match status" value="1"/>
</dbReference>
<name>A0ABP2RNC5_RHILU</name>
<dbReference type="PANTHER" id="PTHR47506:SF3">
    <property type="entry name" value="HTH-TYPE TRANSCRIPTIONAL REGULATOR LMRA"/>
    <property type="match status" value="1"/>
</dbReference>
<feature type="DNA-binding region" description="H-T-H motif" evidence="4">
    <location>
        <begin position="23"/>
        <end position="42"/>
    </location>
</feature>
<dbReference type="InterPro" id="IPR009057">
    <property type="entry name" value="Homeodomain-like_sf"/>
</dbReference>
<dbReference type="PROSITE" id="PS01081">
    <property type="entry name" value="HTH_TETR_1"/>
    <property type="match status" value="1"/>
</dbReference>
<evidence type="ECO:0000313" key="7">
    <source>
        <dbReference type="Proteomes" id="UP000017668"/>
    </source>
</evidence>
<sequence length="194" mass="21202">MTRPGLLEAAFTVIRTKGYAATTVDDVCAKAELSKGAFFHHFSSKEEMAVAAAQHWSEVTGAVFETASYHDAADPLERLLNYVAFRKQLIQGELPDFTCFVGTMAQEVYETSEAIRQACWNSISGHAETLVSDIEAALDQCRITETFTAESLALHIQAVIQAPSFWQKRAGIRSKPSKASTIFTAISGCCSARQ</sequence>
<organism evidence="6 7">
    <name type="scientific">Bradyrhizobium lupini HPC(L)</name>
    <dbReference type="NCBI Taxonomy" id="1229491"/>
    <lineage>
        <taxon>Bacteria</taxon>
        <taxon>Pseudomonadati</taxon>
        <taxon>Pseudomonadota</taxon>
        <taxon>Alphaproteobacteria</taxon>
        <taxon>Hyphomicrobiales</taxon>
        <taxon>Nitrobacteraceae</taxon>
        <taxon>Bradyrhizobium</taxon>
    </lineage>
</organism>
<evidence type="ECO:0000313" key="6">
    <source>
        <dbReference type="EMBL" id="EKJ93991.1"/>
    </source>
</evidence>
<dbReference type="SUPFAM" id="SSF46689">
    <property type="entry name" value="Homeodomain-like"/>
    <property type="match status" value="1"/>
</dbReference>
<keyword evidence="1" id="KW-0805">Transcription regulation</keyword>
<evidence type="ECO:0000256" key="2">
    <source>
        <dbReference type="ARBA" id="ARBA00023125"/>
    </source>
</evidence>
<dbReference type="PRINTS" id="PR00455">
    <property type="entry name" value="HTHTETR"/>
</dbReference>